<organism evidence="1 2">
    <name type="scientific">Eretmocerus hayati</name>
    <dbReference type="NCBI Taxonomy" id="131215"/>
    <lineage>
        <taxon>Eukaryota</taxon>
        <taxon>Metazoa</taxon>
        <taxon>Ecdysozoa</taxon>
        <taxon>Arthropoda</taxon>
        <taxon>Hexapoda</taxon>
        <taxon>Insecta</taxon>
        <taxon>Pterygota</taxon>
        <taxon>Neoptera</taxon>
        <taxon>Endopterygota</taxon>
        <taxon>Hymenoptera</taxon>
        <taxon>Apocrita</taxon>
        <taxon>Proctotrupomorpha</taxon>
        <taxon>Chalcidoidea</taxon>
        <taxon>Aphelinidae</taxon>
        <taxon>Aphelininae</taxon>
        <taxon>Eretmocerus</taxon>
    </lineage>
</organism>
<dbReference type="Proteomes" id="UP001239111">
    <property type="component" value="Chromosome 4"/>
</dbReference>
<evidence type="ECO:0000313" key="1">
    <source>
        <dbReference type="EMBL" id="KAJ8664294.1"/>
    </source>
</evidence>
<protein>
    <submittedName>
        <fullName evidence="1">Uncharacterized protein</fullName>
    </submittedName>
</protein>
<evidence type="ECO:0000313" key="2">
    <source>
        <dbReference type="Proteomes" id="UP001239111"/>
    </source>
</evidence>
<gene>
    <name evidence="1" type="ORF">QAD02_005956</name>
</gene>
<dbReference type="EMBL" id="CM056744">
    <property type="protein sequence ID" value="KAJ8664294.1"/>
    <property type="molecule type" value="Genomic_DNA"/>
</dbReference>
<comment type="caution">
    <text evidence="1">The sequence shown here is derived from an EMBL/GenBank/DDBJ whole genome shotgun (WGS) entry which is preliminary data.</text>
</comment>
<accession>A0ACC2N1W9</accession>
<keyword evidence="2" id="KW-1185">Reference proteome</keyword>
<sequence>MIGPSDKRAHYSSLYTIEMLICCSCGREKTEIVRILIAAGANVNVSDSMGFPVIHTAILKGYNEIAKILIQNGCSLAPSTWCKSTPLHSAVIASAKKCNNTELIEYLLMKGVDPNLEDKHGDTPLSHRPSHLQKLGAKLPKQYIDALLVIVKHLAICDAKKSLINMKNVAAMLQNKALNEYFASCQKELILMKKTDIGSKITYFKLLVGSDNDLYMSVDEPQVQASFQSDNYKHLFPIYHSLLLEKYNRGLQISDEIDQPSCKKPRLSQ</sequence>
<proteinExistence type="predicted"/>
<reference evidence="1" key="1">
    <citation type="submission" date="2023-04" db="EMBL/GenBank/DDBJ databases">
        <title>A chromosome-level genome assembly of the parasitoid wasp Eretmocerus hayati.</title>
        <authorList>
            <person name="Zhong Y."/>
            <person name="Liu S."/>
            <person name="Liu Y."/>
        </authorList>
    </citation>
    <scope>NUCLEOTIDE SEQUENCE</scope>
    <source>
        <strain evidence="1">ZJU_SS_LIU_2023</strain>
    </source>
</reference>
<name>A0ACC2N1W9_9HYME</name>